<dbReference type="PANTHER" id="PTHR35579:SF3">
    <property type="entry name" value="CRISPR SYSTEM CMS ENDORIBONUCLEASE CSM3"/>
    <property type="match status" value="1"/>
</dbReference>
<keyword evidence="4" id="KW-1185">Reference proteome</keyword>
<evidence type="ECO:0000313" key="3">
    <source>
        <dbReference type="EMBL" id="MZP30619.1"/>
    </source>
</evidence>
<dbReference type="CDD" id="cd09726">
    <property type="entry name" value="RAMP_I_III"/>
    <property type="match status" value="1"/>
</dbReference>
<dbReference type="OrthoDB" id="5362408at2"/>
<dbReference type="PANTHER" id="PTHR35579">
    <property type="entry name" value="CRISPR SYSTEM CMS ENDORIBONUCLEASE CSM3"/>
    <property type="match status" value="1"/>
</dbReference>
<dbReference type="Proteomes" id="UP000463470">
    <property type="component" value="Unassembled WGS sequence"/>
</dbReference>
<dbReference type="EMBL" id="WXEY01000016">
    <property type="protein sequence ID" value="MZP30619.1"/>
    <property type="molecule type" value="Genomic_DNA"/>
</dbReference>
<evidence type="ECO:0000259" key="2">
    <source>
        <dbReference type="Pfam" id="PF03787"/>
    </source>
</evidence>
<dbReference type="AlphaFoldDB" id="A0A845L5X3"/>
<feature type="domain" description="CRISPR type III-associated protein" evidence="2">
    <location>
        <begin position="50"/>
        <end position="287"/>
    </location>
</feature>
<sequence>MAKGQYTLLKNKPYTFVPLLSLAASDRKPATPHNRLEESNFSGRLILEMNILSPVHVGSGGYRLVDDQLARAHVRRAANIVIPGSSIKGVVRSLAESASRSCLLALPNRDLGRALPKGMLEECSSRSACISCRIFGLMRGRESYKGKVHFGEFSLQGQQETRVENMPFFERPFKNYPDKRSDAGNERLYYCRVFEQVECGGPEKCPVCTKDEWFTARSKAPKFRSILFRGRKVYLQGPLRKGELPYEVIPEGAVLRGEIVLQNLSHEELSLLIFALGLDGEIRLRVGYGKPAYFGTIQMNILQSAPPDRPYLRPLPKKETLIQMARDYGREIKDKDIQANVRRLREILSGNIAGPQWTAPGY</sequence>
<accession>A0A845L5X3</accession>
<dbReference type="InterPro" id="IPR005537">
    <property type="entry name" value="RAMP_III_fam"/>
</dbReference>
<gene>
    <name evidence="3" type="ORF">GTO91_12935</name>
</gene>
<dbReference type="GO" id="GO:0051607">
    <property type="term" value="P:defense response to virus"/>
    <property type="evidence" value="ECO:0007669"/>
    <property type="project" value="UniProtKB-KW"/>
</dbReference>
<evidence type="ECO:0000256" key="1">
    <source>
        <dbReference type="ARBA" id="ARBA00023118"/>
    </source>
</evidence>
<reference evidence="3 4" key="1">
    <citation type="submission" date="2020-01" db="EMBL/GenBank/DDBJ databases">
        <title>Whole-genome sequence of Heliobacterium undosum DSM 13378.</title>
        <authorList>
            <person name="Kyndt J.A."/>
            <person name="Meyer T.E."/>
        </authorList>
    </citation>
    <scope>NUCLEOTIDE SEQUENCE [LARGE SCALE GENOMIC DNA]</scope>
    <source>
        <strain evidence="3 4">DSM 13378</strain>
    </source>
</reference>
<evidence type="ECO:0000313" key="4">
    <source>
        <dbReference type="Proteomes" id="UP000463470"/>
    </source>
</evidence>
<name>A0A845L5X3_9FIRM</name>
<proteinExistence type="predicted"/>
<comment type="caution">
    <text evidence="3">The sequence shown here is derived from an EMBL/GenBank/DDBJ whole genome shotgun (WGS) entry which is preliminary data.</text>
</comment>
<dbReference type="Pfam" id="PF03787">
    <property type="entry name" value="RAMPs"/>
    <property type="match status" value="1"/>
</dbReference>
<protein>
    <recommendedName>
        <fullName evidence="2">CRISPR type III-associated protein domain-containing protein</fullName>
    </recommendedName>
</protein>
<dbReference type="RefSeq" id="WP_161259140.1">
    <property type="nucleotide sequence ID" value="NZ_WXEY01000016.1"/>
</dbReference>
<keyword evidence="1" id="KW-0051">Antiviral defense</keyword>
<organism evidence="3 4">
    <name type="scientific">Heliomicrobium undosum</name>
    <dbReference type="NCBI Taxonomy" id="121734"/>
    <lineage>
        <taxon>Bacteria</taxon>
        <taxon>Bacillati</taxon>
        <taxon>Bacillota</taxon>
        <taxon>Clostridia</taxon>
        <taxon>Eubacteriales</taxon>
        <taxon>Heliobacteriaceae</taxon>
        <taxon>Heliomicrobium</taxon>
    </lineage>
</organism>
<dbReference type="InterPro" id="IPR052216">
    <property type="entry name" value="CRISPR_Csm3_endoribonuclease"/>
</dbReference>